<dbReference type="RefSeq" id="WP_274455246.1">
    <property type="nucleotide sequence ID" value="NZ_CP067097.1"/>
</dbReference>
<name>A0ABT9XF01_9BACL</name>
<dbReference type="PANTHER" id="PTHR33639:SF2">
    <property type="entry name" value="DUF393 DOMAIN-CONTAINING PROTEIN"/>
    <property type="match status" value="1"/>
</dbReference>
<dbReference type="InterPro" id="IPR007263">
    <property type="entry name" value="DCC1-like"/>
</dbReference>
<proteinExistence type="predicted"/>
<dbReference type="Proteomes" id="UP001232973">
    <property type="component" value="Unassembled WGS sequence"/>
</dbReference>
<dbReference type="InterPro" id="IPR052927">
    <property type="entry name" value="DCC_oxidoreductase"/>
</dbReference>
<evidence type="ECO:0000313" key="2">
    <source>
        <dbReference type="Proteomes" id="UP001232973"/>
    </source>
</evidence>
<accession>A0ABT9XF01</accession>
<dbReference type="PANTHER" id="PTHR33639">
    <property type="entry name" value="THIOL-DISULFIDE OXIDOREDUCTASE DCC"/>
    <property type="match status" value="1"/>
</dbReference>
<dbReference type="EMBL" id="JAUSTP010000002">
    <property type="protein sequence ID" value="MDQ0188777.1"/>
    <property type="molecule type" value="Genomic_DNA"/>
</dbReference>
<reference evidence="1 2" key="1">
    <citation type="submission" date="2023-07" db="EMBL/GenBank/DDBJ databases">
        <title>Genomic Encyclopedia of Type Strains, Phase IV (KMG-IV): sequencing the most valuable type-strain genomes for metagenomic binning, comparative biology and taxonomic classification.</title>
        <authorList>
            <person name="Goeker M."/>
        </authorList>
    </citation>
    <scope>NUCLEOTIDE SEQUENCE [LARGE SCALE GENOMIC DNA]</scope>
    <source>
        <strain evidence="1 2">DSM 4006</strain>
    </source>
</reference>
<sequence>MRQIVLFDGVCNLCSAAVQWIIRRDRTGQFRFASLQSNLARELGFGPSSKAPDPESLVYLRGSRSFTRSTAALYIAKDLGGWTQLAFAFILIPRPLRDLLYDVVARRRYQWFGKRATCWMPTPQLQARFLDQGEAAPQAHPRT</sequence>
<keyword evidence="2" id="KW-1185">Reference proteome</keyword>
<protein>
    <submittedName>
        <fullName evidence="1">DCC family thiol-disulfide oxidoreductase YuxK</fullName>
    </submittedName>
</protein>
<dbReference type="Pfam" id="PF04134">
    <property type="entry name" value="DCC1-like"/>
    <property type="match status" value="1"/>
</dbReference>
<evidence type="ECO:0000313" key="1">
    <source>
        <dbReference type="EMBL" id="MDQ0188777.1"/>
    </source>
</evidence>
<organism evidence="1 2">
    <name type="scientific">Alicyclobacillus cycloheptanicus</name>
    <dbReference type="NCBI Taxonomy" id="1457"/>
    <lineage>
        <taxon>Bacteria</taxon>
        <taxon>Bacillati</taxon>
        <taxon>Bacillota</taxon>
        <taxon>Bacilli</taxon>
        <taxon>Bacillales</taxon>
        <taxon>Alicyclobacillaceae</taxon>
        <taxon>Alicyclobacillus</taxon>
    </lineage>
</organism>
<comment type="caution">
    <text evidence="1">The sequence shown here is derived from an EMBL/GenBank/DDBJ whole genome shotgun (WGS) entry which is preliminary data.</text>
</comment>
<gene>
    <name evidence="1" type="ORF">J2S03_000589</name>
</gene>